<protein>
    <submittedName>
        <fullName evidence="2">DUF368 domain-containing protein</fullName>
    </submittedName>
</protein>
<feature type="transmembrane region" description="Helical" evidence="1">
    <location>
        <begin position="30"/>
        <end position="53"/>
    </location>
</feature>
<dbReference type="PANTHER" id="PTHR37308">
    <property type="entry name" value="INTEGRAL MEMBRANE PROTEIN"/>
    <property type="match status" value="1"/>
</dbReference>
<comment type="caution">
    <text evidence="2">The sequence shown here is derived from an EMBL/GenBank/DDBJ whole genome shotgun (WGS) entry which is preliminary data.</text>
</comment>
<dbReference type="AlphaFoldDB" id="A0A921MDT5"/>
<dbReference type="Proteomes" id="UP000784435">
    <property type="component" value="Unassembled WGS sequence"/>
</dbReference>
<dbReference type="Pfam" id="PF04018">
    <property type="entry name" value="VCA0040-like"/>
    <property type="match status" value="1"/>
</dbReference>
<feature type="transmembrane region" description="Helical" evidence="1">
    <location>
        <begin position="248"/>
        <end position="270"/>
    </location>
</feature>
<organism evidence="2 3">
    <name type="scientific">Brevibacterium senegalense</name>
    <dbReference type="NCBI Taxonomy" id="1033736"/>
    <lineage>
        <taxon>Bacteria</taxon>
        <taxon>Bacillati</taxon>
        <taxon>Actinomycetota</taxon>
        <taxon>Actinomycetes</taxon>
        <taxon>Micrococcales</taxon>
        <taxon>Brevibacteriaceae</taxon>
        <taxon>Brevibacterium</taxon>
    </lineage>
</organism>
<gene>
    <name evidence="2" type="ORF">K8V08_03990</name>
</gene>
<proteinExistence type="predicted"/>
<feature type="transmembrane region" description="Helical" evidence="1">
    <location>
        <begin position="220"/>
        <end position="242"/>
    </location>
</feature>
<reference evidence="2" key="2">
    <citation type="submission" date="2021-09" db="EMBL/GenBank/DDBJ databases">
        <authorList>
            <person name="Gilroy R."/>
        </authorList>
    </citation>
    <scope>NUCLEOTIDE SEQUENCE</scope>
    <source>
        <strain evidence="2">ChiGjej5B5-7349</strain>
    </source>
</reference>
<sequence>MTSPTDPAPAGPPPARRPLTLLPLDLGRGFLIGLTELVPGVSGSTIALIVGLYTQLLRSAHHVVEAGKSLLRGGGWSGFRRELAQVDWRLIIPVIVGMGGAVLLLAGPIHHLVESYPLSALGLFFGIVLVGIAAPLRMVRWSVPPGVDLILLFAAGFVTAFVLTGLGGGGDQTDPHLFIVFLAAAVAICALIIPGVSGSFLLLAMGLYAPTLQAVSELDFVYIGVFAAGAATGLISIVQLVLRALERIPRFTVVLMAGLMAGSLRALWPWQDSSERYSTGDISAPLLFMVAGAAFVLFMMVLDARTAKANVDKQD</sequence>
<dbReference type="InterPro" id="IPR007163">
    <property type="entry name" value="VCA0040-like"/>
</dbReference>
<feature type="transmembrane region" description="Helical" evidence="1">
    <location>
        <begin position="146"/>
        <end position="166"/>
    </location>
</feature>
<accession>A0A921MDT5</accession>
<dbReference type="EMBL" id="DYUK01000082">
    <property type="protein sequence ID" value="HJG79554.1"/>
    <property type="molecule type" value="Genomic_DNA"/>
</dbReference>
<dbReference type="PANTHER" id="PTHR37308:SF1">
    <property type="entry name" value="POLYPRENYL-PHOSPHATE TRANSPORTER"/>
    <property type="match status" value="1"/>
</dbReference>
<evidence type="ECO:0000313" key="2">
    <source>
        <dbReference type="EMBL" id="HJG79554.1"/>
    </source>
</evidence>
<feature type="transmembrane region" description="Helical" evidence="1">
    <location>
        <begin position="178"/>
        <end position="208"/>
    </location>
</feature>
<feature type="transmembrane region" description="Helical" evidence="1">
    <location>
        <begin position="115"/>
        <end position="134"/>
    </location>
</feature>
<feature type="transmembrane region" description="Helical" evidence="1">
    <location>
        <begin position="282"/>
        <end position="302"/>
    </location>
</feature>
<evidence type="ECO:0000313" key="3">
    <source>
        <dbReference type="Proteomes" id="UP000784435"/>
    </source>
</evidence>
<evidence type="ECO:0000256" key="1">
    <source>
        <dbReference type="SAM" id="Phobius"/>
    </source>
</evidence>
<keyword evidence="1" id="KW-0472">Membrane</keyword>
<reference evidence="2" key="1">
    <citation type="journal article" date="2021" name="PeerJ">
        <title>Extensive microbial diversity within the chicken gut microbiome revealed by metagenomics and culture.</title>
        <authorList>
            <person name="Gilroy R."/>
            <person name="Ravi A."/>
            <person name="Getino M."/>
            <person name="Pursley I."/>
            <person name="Horton D.L."/>
            <person name="Alikhan N.F."/>
            <person name="Baker D."/>
            <person name="Gharbi K."/>
            <person name="Hall N."/>
            <person name="Watson M."/>
            <person name="Adriaenssens E.M."/>
            <person name="Foster-Nyarko E."/>
            <person name="Jarju S."/>
            <person name="Secka A."/>
            <person name="Antonio M."/>
            <person name="Oren A."/>
            <person name="Chaudhuri R.R."/>
            <person name="La Ragione R."/>
            <person name="Hildebrand F."/>
            <person name="Pallen M.J."/>
        </authorList>
    </citation>
    <scope>NUCLEOTIDE SEQUENCE</scope>
    <source>
        <strain evidence="2">ChiGjej5B5-7349</strain>
    </source>
</reference>
<keyword evidence="1" id="KW-1133">Transmembrane helix</keyword>
<feature type="transmembrane region" description="Helical" evidence="1">
    <location>
        <begin position="90"/>
        <end position="109"/>
    </location>
</feature>
<name>A0A921MDT5_9MICO</name>
<keyword evidence="1" id="KW-0812">Transmembrane</keyword>